<feature type="region of interest" description="Disordered" evidence="2">
    <location>
        <begin position="1882"/>
        <end position="1912"/>
    </location>
</feature>
<dbReference type="PANTHER" id="PTHR46501">
    <property type="entry name" value="MYOMEGALIN"/>
    <property type="match status" value="1"/>
</dbReference>
<feature type="region of interest" description="Disordered" evidence="2">
    <location>
        <begin position="1485"/>
        <end position="1536"/>
    </location>
</feature>
<keyword evidence="5" id="KW-1185">Reference proteome</keyword>
<dbReference type="STRING" id="75743.A0A401NXG5"/>
<dbReference type="Proteomes" id="UP000288216">
    <property type="component" value="Unassembled WGS sequence"/>
</dbReference>
<feature type="coiled-coil region" evidence="1">
    <location>
        <begin position="137"/>
        <end position="202"/>
    </location>
</feature>
<name>A0A401NXG5_SCYTO</name>
<feature type="coiled-coil region" evidence="1">
    <location>
        <begin position="250"/>
        <end position="415"/>
    </location>
</feature>
<feature type="coiled-coil region" evidence="1">
    <location>
        <begin position="1547"/>
        <end position="1588"/>
    </location>
</feature>
<feature type="compositionally biased region" description="Basic and acidic residues" evidence="2">
    <location>
        <begin position="1208"/>
        <end position="1219"/>
    </location>
</feature>
<dbReference type="GO" id="GO:0090063">
    <property type="term" value="P:positive regulation of microtubule nucleation"/>
    <property type="evidence" value="ECO:0007669"/>
    <property type="project" value="TreeGrafter"/>
</dbReference>
<feature type="coiled-coil region" evidence="1">
    <location>
        <begin position="1429"/>
        <end position="1456"/>
    </location>
</feature>
<feature type="coiled-coil region" evidence="1">
    <location>
        <begin position="563"/>
        <end position="646"/>
    </location>
</feature>
<dbReference type="GO" id="GO:0005813">
    <property type="term" value="C:centrosome"/>
    <property type="evidence" value="ECO:0007669"/>
    <property type="project" value="TreeGrafter"/>
</dbReference>
<evidence type="ECO:0000259" key="3">
    <source>
        <dbReference type="Pfam" id="PF23246"/>
    </source>
</evidence>
<organism evidence="4 5">
    <name type="scientific">Scyliorhinus torazame</name>
    <name type="common">Cloudy catshark</name>
    <name type="synonym">Catulus torazame</name>
    <dbReference type="NCBI Taxonomy" id="75743"/>
    <lineage>
        <taxon>Eukaryota</taxon>
        <taxon>Metazoa</taxon>
        <taxon>Chordata</taxon>
        <taxon>Craniata</taxon>
        <taxon>Vertebrata</taxon>
        <taxon>Chondrichthyes</taxon>
        <taxon>Elasmobranchii</taxon>
        <taxon>Galeomorphii</taxon>
        <taxon>Galeoidea</taxon>
        <taxon>Carcharhiniformes</taxon>
        <taxon>Scyliorhinidae</taxon>
        <taxon>Scyliorhinus</taxon>
    </lineage>
</organism>
<dbReference type="InterPro" id="IPR056273">
    <property type="entry name" value="CDK5RAP2_MYOME_CC"/>
</dbReference>
<feature type="coiled-coil region" evidence="1">
    <location>
        <begin position="887"/>
        <end position="921"/>
    </location>
</feature>
<dbReference type="EMBL" id="BFAA01002859">
    <property type="protein sequence ID" value="GCB65556.1"/>
    <property type="molecule type" value="Genomic_DNA"/>
</dbReference>
<feature type="compositionally biased region" description="Low complexity" evidence="2">
    <location>
        <begin position="1724"/>
        <end position="1746"/>
    </location>
</feature>
<dbReference type="GO" id="GO:1903358">
    <property type="term" value="P:regulation of Golgi organization"/>
    <property type="evidence" value="ECO:0007669"/>
    <property type="project" value="TreeGrafter"/>
</dbReference>
<gene>
    <name evidence="4" type="ORF">scyTo_0007742</name>
</gene>
<dbReference type="PANTHER" id="PTHR46501:SF7">
    <property type="entry name" value="MYOMEGALIN ISOFORM X1"/>
    <property type="match status" value="1"/>
</dbReference>
<dbReference type="Pfam" id="PF23246">
    <property type="entry name" value="CC_CDK5RAP2"/>
    <property type="match status" value="1"/>
</dbReference>
<feature type="coiled-coil region" evidence="1">
    <location>
        <begin position="1925"/>
        <end position="1956"/>
    </location>
</feature>
<feature type="compositionally biased region" description="Basic and acidic residues" evidence="2">
    <location>
        <begin position="1347"/>
        <end position="1358"/>
    </location>
</feature>
<feature type="compositionally biased region" description="Polar residues" evidence="2">
    <location>
        <begin position="1505"/>
        <end position="1536"/>
    </location>
</feature>
<proteinExistence type="predicted"/>
<dbReference type="GO" id="GO:0060090">
    <property type="term" value="F:molecular adaptor activity"/>
    <property type="evidence" value="ECO:0007669"/>
    <property type="project" value="TreeGrafter"/>
</dbReference>
<keyword evidence="1" id="KW-0175">Coiled coil</keyword>
<accession>A0A401NXG5</accession>
<feature type="region of interest" description="Disordered" evidence="2">
    <location>
        <begin position="1715"/>
        <end position="1804"/>
    </location>
</feature>
<dbReference type="OMA" id="CGQIGEM"/>
<dbReference type="InterPro" id="IPR052593">
    <property type="entry name" value="MT-associated_AKAP9-binding"/>
</dbReference>
<evidence type="ECO:0000256" key="1">
    <source>
        <dbReference type="SAM" id="Coils"/>
    </source>
</evidence>
<feature type="coiled-coil region" evidence="1">
    <location>
        <begin position="460"/>
        <end position="505"/>
    </location>
</feature>
<reference evidence="4 5" key="1">
    <citation type="journal article" date="2018" name="Nat. Ecol. Evol.">
        <title>Shark genomes provide insights into elasmobranch evolution and the origin of vertebrates.</title>
        <authorList>
            <person name="Hara Y"/>
            <person name="Yamaguchi K"/>
            <person name="Onimaru K"/>
            <person name="Kadota M"/>
            <person name="Koyanagi M"/>
            <person name="Keeley SD"/>
            <person name="Tatsumi K"/>
            <person name="Tanaka K"/>
            <person name="Motone F"/>
            <person name="Kageyama Y"/>
            <person name="Nozu R"/>
            <person name="Adachi N"/>
            <person name="Nishimura O"/>
            <person name="Nakagawa R"/>
            <person name="Tanegashima C"/>
            <person name="Kiyatake I"/>
            <person name="Matsumoto R"/>
            <person name="Murakumo K"/>
            <person name="Nishida K"/>
            <person name="Terakita A"/>
            <person name="Kuratani S"/>
            <person name="Sato K"/>
            <person name="Hyodo S Kuraku.S."/>
        </authorList>
    </citation>
    <scope>NUCLEOTIDE SEQUENCE [LARGE SCALE GENOMIC DNA]</scope>
</reference>
<feature type="region of interest" description="Disordered" evidence="2">
    <location>
        <begin position="2237"/>
        <end position="2257"/>
    </location>
</feature>
<feature type="compositionally biased region" description="Polar residues" evidence="2">
    <location>
        <begin position="1775"/>
        <end position="1786"/>
    </location>
</feature>
<feature type="compositionally biased region" description="Polar residues" evidence="2">
    <location>
        <begin position="1241"/>
        <end position="1252"/>
    </location>
</feature>
<evidence type="ECO:0000313" key="4">
    <source>
        <dbReference type="EMBL" id="GCB65556.1"/>
    </source>
</evidence>
<feature type="non-terminal residue" evidence="4">
    <location>
        <position position="1"/>
    </location>
</feature>
<sequence>QALRGELGYARNRFEKEMQNLVEKQRQLGQLEVEAKQLKADLETAEVSIRALQETLKDADGANKVLQEHANEKMNELVAERQNSLKRDKTIQGLTLALKAKDKEIEELCHEIEDRDNALVKARDSIHKAQLQRFQGTEEYQSLMTEKETELAELRADRNGRVMEIQKLQKALNRLEQELNDLTEAKGQLEEQVEALQLQKAKGDKTVHDIQNHIQKLGADLTEKERATEHKYRTLLIENKQKLQSQELVIERLTDSLNNKDRLLQDYMELAKGVQQEGDQSPNGKDTLLAKLRDRLKEKDRALEQAIDQKHAAVDEKENEIQQLHLALREREHDLDRLKSLFANNEETINHLDDMIKEKDVELQHLANTCKNLQRVKQELEDSRAQSLREKDAMISQLQQSLKNKTDNLEEMTNTLLSQAQCGTKDLAEQLNQRLKVKEKMLEDAWAEKRQLSAEHEKEIAELLNTINSKDQLLKEASERYNRRLSELSREIRGLNRQCLEKEQDDLGLLTHDCVLNQEQILEMAQLKAASDEKDKIINKLMEHGQKKDQYFAQYETPNPSHILELKQTIQILQEQLHEREAEFNQQEPEEDEILVKLPQKEKSSANLKKELNEKTEELNKSLKKENEAKMEVAQLQSLLDQFKKDTQAQAACIESLSKTMLVKDEIIKDLQSRGLSEEKGAEHFASDVIVSKDCIQRPDHPPIERTIIGGDSQQLIFLQYAPTLEDQMSEEHLHHALKSEQQLYSRLIKAVKEPDSRSRIQALQMELTAIQLLRQQLEESIQINQNLQKNLEQQIQDAQGKADTASKVDLVDFREIEALRHQLEESQRWNVSLQSRLGQMQTRAGGVGAANDSGDTFTSYGDQTSYLSICLGQFDDLEQEIVKLSLPELRQKVIELQKSLKALQANNQELQDRIMSERSILGSDNQEKQDISTMAAQIQLLNQRLEESMKMNGVLQEQFQSLNQIENHHLALSKDEKCIQTTPEVKPASEMEPVQQFTTDALRTATEKKQELDASVALCDSAADNIFESARLMKEVNKMNCELEDKCRQLQKVQRQLEIIECQLHEVETKQHQMEEEISEMRLLMEENGASSVSDFRNELEKWRTEITELRDQHGGDTSMNENGDTEEEIIEENEGSLRKEVLRLRIKLKNHKKINNLLKQQVKLNCSGEGENSFNPDLIVNMAKEIEHLKAELEIANQKITSMDGSLKEVKTKERKGLQGSKLPRSKSLELRSNKGKNTEQISATTNTRSRLPVPLRRPKSVSNMSTAASSQDIPSDHQHTEQLRAVLKDYKRLQSKLYAAEATLVSQAEKLKLHCIPLHAKSSLKRDDKEVQVDVQDLGYETCGKSENDADRDESSSPDTASHLPGHHYGDTAIPSLLKLNRRFFSMENLDTNSSTSYPSSPSLISPKISLKNLDVFDDYGQTNDVNELKLQIAELKEQIEKYQKVIRNLQTCMRKTSLSSDQLTVSDHSHQATMRGSYEGHSLDSIQKDDDSNHSQRRHSIQSSDLSVQPTQKSGNLSNHASRSPSLDFGSQSEKGDWLVSVYSQDGQQLQKLKEQMEQLEDQLQQEKARNEELQDQLNHLQSKLAAPSPAQKYDSLVQSQARELSHLRQQIKESFTVCTLHHQTLVDLTKAFEELLQASDIDYYVGEAFRDQLNQSLELVRTLENKFDAGDVSSADGDRTLLDFSQRLSKEVQEKNKIIYCLQQQLRHQSYAPSTSQVSSDSEISDRNSISSRESRSTTSEPPLPGESKSRNRNSRQRSFQRRRPHKSPATISNTNLQNDPQNKEARLTSGLSSPDGRTHLQENVEGIPVLPTSGWPIEHASAQTSLLNQRLFELQKENSLLHEQLMNKEDLNVTLRSELDLHHSILTENQQNIDNQIAHPHNHGDRSLKANKQTSTTTEPKKDPDLSVADLLAEHLHEIRSLRQHLEESITNNDRLRQQLERRLAEAEHDPASTNIFIHGAEEHGHVADEIHYLKEQNKVLKEQLTRSSKDKQRENEKLKESLSKKSATNERLRSECERVRREYSRLQTKVTTAHEESRRLKDELHCSHDEINRLQQELSLQRQLSTENQQLLQSLRMELRVYEQLEEGKAEPAKELSHASVKNFQGSIDLNELLTAIHCLRIQLERSIQTNSALRQKLEEQLQQGQFKNEGSPSTININYLLAREQRNSGNRRLFQDSEADTFVSADDGKEHFESHRFPTPPKSANIPADVNVADGSMFKIPGIKAMPKDEIDGSSHYSDSSVENPTHKPSRHMLAHRMWADKNGQHVLGLRENYNALRKQISEGQSLLCVMHTHLGGVAAGQSTGAKVSGESFLKDLSSTVVTMEQVLDEAEHLLKPFWRVSLPISAASYSHHTQEKTVRDEIYRLRKKLTEQEKLLHGTVKRLRTTNQIKEGMEKVIINQLSLTHDVLKKARGNLETQPSEAQSVNGR</sequence>
<dbReference type="GO" id="GO:0005794">
    <property type="term" value="C:Golgi apparatus"/>
    <property type="evidence" value="ECO:0007669"/>
    <property type="project" value="TreeGrafter"/>
</dbReference>
<feature type="compositionally biased region" description="Polar residues" evidence="2">
    <location>
        <begin position="2243"/>
        <end position="2252"/>
    </location>
</feature>
<feature type="coiled-coil region" evidence="1">
    <location>
        <begin position="761"/>
        <end position="809"/>
    </location>
</feature>
<feature type="compositionally biased region" description="Polar residues" evidence="2">
    <location>
        <begin position="1263"/>
        <end position="1276"/>
    </location>
</feature>
<evidence type="ECO:0000313" key="5">
    <source>
        <dbReference type="Proteomes" id="UP000288216"/>
    </source>
</evidence>
<dbReference type="GO" id="GO:0007098">
    <property type="term" value="P:centrosome cycle"/>
    <property type="evidence" value="ECO:0007669"/>
    <property type="project" value="TreeGrafter"/>
</dbReference>
<evidence type="ECO:0000256" key="2">
    <source>
        <dbReference type="SAM" id="MobiDB-lite"/>
    </source>
</evidence>
<feature type="region of interest" description="Disordered" evidence="2">
    <location>
        <begin position="1208"/>
        <end position="1281"/>
    </location>
</feature>
<feature type="coiled-coil region" evidence="1">
    <location>
        <begin position="1037"/>
        <end position="1114"/>
    </location>
</feature>
<feature type="coiled-coil region" evidence="1">
    <location>
        <begin position="11"/>
        <end position="72"/>
    </location>
</feature>
<feature type="domain" description="CDK5 regulatory subunit-associated protein 2/Myomegalin coiled coil" evidence="3">
    <location>
        <begin position="713"/>
        <end position="797"/>
    </location>
</feature>
<feature type="region of interest" description="Disordered" evidence="2">
    <location>
        <begin position="1990"/>
        <end position="2017"/>
    </location>
</feature>
<comment type="caution">
    <text evidence="4">The sequence shown here is derived from an EMBL/GenBank/DDBJ whole genome shotgun (WGS) entry which is preliminary data.</text>
</comment>
<feature type="region of interest" description="Disordered" evidence="2">
    <location>
        <begin position="1342"/>
        <end position="1371"/>
    </location>
</feature>
<protein>
    <recommendedName>
        <fullName evidence="3">CDK5 regulatory subunit-associated protein 2/Myomegalin coiled coil domain-containing protein</fullName>
    </recommendedName>
</protein>
<dbReference type="OrthoDB" id="10255000at2759"/>
<feature type="compositionally biased region" description="Basic residues" evidence="2">
    <location>
        <begin position="1756"/>
        <end position="1772"/>
    </location>
</feature>